<feature type="region of interest" description="Disordered" evidence="1">
    <location>
        <begin position="59"/>
        <end position="78"/>
    </location>
</feature>
<gene>
    <name evidence="2" type="ORF">GGQ01_002872</name>
</gene>
<dbReference type="Pfam" id="PF01527">
    <property type="entry name" value="HTH_Tnp_1"/>
    <property type="match status" value="1"/>
</dbReference>
<dbReference type="AlphaFoldDB" id="A0A9X2UNA8"/>
<accession>A0A9X2UNA8</accession>
<evidence type="ECO:0000256" key="1">
    <source>
        <dbReference type="SAM" id="MobiDB-lite"/>
    </source>
</evidence>
<dbReference type="EMBL" id="JANUBF010000026">
    <property type="protein sequence ID" value="MCS4037785.1"/>
    <property type="molecule type" value="Genomic_DNA"/>
</dbReference>
<reference evidence="2" key="1">
    <citation type="submission" date="2022-08" db="EMBL/GenBank/DDBJ databases">
        <title>Genomic Encyclopedia of Type Strains, Phase V (KMG-V): Genome sequencing to study the core and pangenomes of soil and plant-associated prokaryotes.</title>
        <authorList>
            <person name="Whitman W."/>
        </authorList>
    </citation>
    <scope>NUCLEOTIDE SEQUENCE</scope>
    <source>
        <strain evidence="2">SP3012</strain>
    </source>
</reference>
<dbReference type="GO" id="GO:0006313">
    <property type="term" value="P:DNA transposition"/>
    <property type="evidence" value="ECO:0007669"/>
    <property type="project" value="InterPro"/>
</dbReference>
<evidence type="ECO:0000313" key="3">
    <source>
        <dbReference type="Proteomes" id="UP001155040"/>
    </source>
</evidence>
<dbReference type="Gene3D" id="1.10.10.60">
    <property type="entry name" value="Homeodomain-like"/>
    <property type="match status" value="1"/>
</dbReference>
<proteinExistence type="predicted"/>
<dbReference type="InterPro" id="IPR009057">
    <property type="entry name" value="Homeodomain-like_sf"/>
</dbReference>
<organism evidence="2 3">
    <name type="scientific">Salinibacter ruber</name>
    <dbReference type="NCBI Taxonomy" id="146919"/>
    <lineage>
        <taxon>Bacteria</taxon>
        <taxon>Pseudomonadati</taxon>
        <taxon>Rhodothermota</taxon>
        <taxon>Rhodothermia</taxon>
        <taxon>Rhodothermales</taxon>
        <taxon>Salinibacteraceae</taxon>
        <taxon>Salinibacter</taxon>
    </lineage>
</organism>
<dbReference type="SUPFAM" id="SSF46689">
    <property type="entry name" value="Homeodomain-like"/>
    <property type="match status" value="1"/>
</dbReference>
<comment type="caution">
    <text evidence="2">The sequence shown here is derived from an EMBL/GenBank/DDBJ whole genome shotgun (WGS) entry which is preliminary data.</text>
</comment>
<evidence type="ECO:0000313" key="2">
    <source>
        <dbReference type="EMBL" id="MCS4037785.1"/>
    </source>
</evidence>
<dbReference type="GO" id="GO:0003677">
    <property type="term" value="F:DNA binding"/>
    <property type="evidence" value="ECO:0007669"/>
    <property type="project" value="InterPro"/>
</dbReference>
<dbReference type="GO" id="GO:0004803">
    <property type="term" value="F:transposase activity"/>
    <property type="evidence" value="ECO:0007669"/>
    <property type="project" value="InterPro"/>
</dbReference>
<dbReference type="Proteomes" id="UP001155040">
    <property type="component" value="Unassembled WGS sequence"/>
</dbReference>
<feature type="compositionally biased region" description="Basic and acidic residues" evidence="1">
    <location>
        <begin position="64"/>
        <end position="78"/>
    </location>
</feature>
<sequence length="78" mass="8869">MGDRMAMAHLQVNPEFKLQVVLEALQSDDTDAEVARAYDIHPVTLSNWKKKLKENESKAFGAGDELKEKKDKIAKLER</sequence>
<name>A0A9X2UNA8_9BACT</name>
<dbReference type="InterPro" id="IPR002514">
    <property type="entry name" value="Transposase_8"/>
</dbReference>
<dbReference type="RefSeq" id="WP_251954584.1">
    <property type="nucleotide sequence ID" value="NZ_CALTSQ010000032.1"/>
</dbReference>
<protein>
    <submittedName>
        <fullName evidence="2">Transposase-like protein</fullName>
    </submittedName>
</protein>